<comment type="caution">
    <text evidence="1">The sequence shown here is derived from an EMBL/GenBank/DDBJ whole genome shotgun (WGS) entry which is preliminary data.</text>
</comment>
<name>A0ABQ8JIH6_DERPT</name>
<gene>
    <name evidence="1" type="ORF">DERP_003070</name>
</gene>
<reference evidence="1 2" key="1">
    <citation type="journal article" date="2018" name="J. Allergy Clin. Immunol.">
        <title>High-quality assembly of Dermatophagoides pteronyssinus genome and transcriptome reveals a wide range of novel allergens.</title>
        <authorList>
            <person name="Liu X.Y."/>
            <person name="Yang K.Y."/>
            <person name="Wang M.Q."/>
            <person name="Kwok J.S."/>
            <person name="Zeng X."/>
            <person name="Yang Z."/>
            <person name="Xiao X.J."/>
            <person name="Lau C.P."/>
            <person name="Li Y."/>
            <person name="Huang Z.M."/>
            <person name="Ba J.G."/>
            <person name="Yim A.K."/>
            <person name="Ouyang C.Y."/>
            <person name="Ngai S.M."/>
            <person name="Chan T.F."/>
            <person name="Leung E.L."/>
            <person name="Liu L."/>
            <person name="Liu Z.G."/>
            <person name="Tsui S.K."/>
        </authorList>
    </citation>
    <scope>NUCLEOTIDE SEQUENCE [LARGE SCALE GENOMIC DNA]</scope>
    <source>
        <strain evidence="1">Derp</strain>
    </source>
</reference>
<organism evidence="1 2">
    <name type="scientific">Dermatophagoides pteronyssinus</name>
    <name type="common">European house dust mite</name>
    <dbReference type="NCBI Taxonomy" id="6956"/>
    <lineage>
        <taxon>Eukaryota</taxon>
        <taxon>Metazoa</taxon>
        <taxon>Ecdysozoa</taxon>
        <taxon>Arthropoda</taxon>
        <taxon>Chelicerata</taxon>
        <taxon>Arachnida</taxon>
        <taxon>Acari</taxon>
        <taxon>Acariformes</taxon>
        <taxon>Sarcoptiformes</taxon>
        <taxon>Astigmata</taxon>
        <taxon>Psoroptidia</taxon>
        <taxon>Analgoidea</taxon>
        <taxon>Pyroglyphidae</taxon>
        <taxon>Dermatophagoidinae</taxon>
        <taxon>Dermatophagoides</taxon>
    </lineage>
</organism>
<sequence length="172" mass="21167">MANHKICTYLDDRFSSKILSINYHRKYSQLWLITDDSYLHRLSRIKTKKNNKIIKWNYKNMISEKILIKNTRKIFPLKHIEQIQMMFTQSTNYFFLIQNENYENITAYILNENNYLILSKMDPIYWSLKKKLFIVDIDYNRLLIFEKDNDKDNDNNNIDYYCLKINMIHQKR</sequence>
<reference evidence="1 2" key="2">
    <citation type="journal article" date="2022" name="Mol. Biol. Evol.">
        <title>Comparative Genomics Reveals Insights into the Divergent Evolution of Astigmatic Mites and Household Pest Adaptations.</title>
        <authorList>
            <person name="Xiong Q."/>
            <person name="Wan A.T."/>
            <person name="Liu X."/>
            <person name="Fung C.S."/>
            <person name="Xiao X."/>
            <person name="Malainual N."/>
            <person name="Hou J."/>
            <person name="Wang L."/>
            <person name="Wang M."/>
            <person name="Yang K.Y."/>
            <person name="Cui Y."/>
            <person name="Leung E.L."/>
            <person name="Nong W."/>
            <person name="Shin S.K."/>
            <person name="Au S.W."/>
            <person name="Jeong K.Y."/>
            <person name="Chew F.T."/>
            <person name="Hui J.H."/>
            <person name="Leung T.F."/>
            <person name="Tungtrongchitr A."/>
            <person name="Zhong N."/>
            <person name="Liu Z."/>
            <person name="Tsui S.K."/>
        </authorList>
    </citation>
    <scope>NUCLEOTIDE SEQUENCE [LARGE SCALE GENOMIC DNA]</scope>
    <source>
        <strain evidence="1">Derp</strain>
    </source>
</reference>
<protein>
    <submittedName>
        <fullName evidence="1">Uncharacterized protein</fullName>
    </submittedName>
</protein>
<dbReference type="EMBL" id="NJHN03000036">
    <property type="protein sequence ID" value="KAH9422394.1"/>
    <property type="molecule type" value="Genomic_DNA"/>
</dbReference>
<keyword evidence="2" id="KW-1185">Reference proteome</keyword>
<proteinExistence type="predicted"/>
<accession>A0ABQ8JIH6</accession>
<dbReference type="Proteomes" id="UP000887458">
    <property type="component" value="Unassembled WGS sequence"/>
</dbReference>
<evidence type="ECO:0000313" key="1">
    <source>
        <dbReference type="EMBL" id="KAH9422394.1"/>
    </source>
</evidence>
<evidence type="ECO:0000313" key="2">
    <source>
        <dbReference type="Proteomes" id="UP000887458"/>
    </source>
</evidence>